<organism evidence="7 8">
    <name type="scientific">Gottschalkia purinilytica</name>
    <name type="common">Clostridium purinilyticum</name>
    <dbReference type="NCBI Taxonomy" id="1503"/>
    <lineage>
        <taxon>Bacteria</taxon>
        <taxon>Bacillati</taxon>
        <taxon>Bacillota</taxon>
        <taxon>Tissierellia</taxon>
        <taxon>Tissierellales</taxon>
        <taxon>Gottschalkiaceae</taxon>
        <taxon>Gottschalkia</taxon>
    </lineage>
</organism>
<evidence type="ECO:0000256" key="4">
    <source>
        <dbReference type="ARBA" id="ARBA00022801"/>
    </source>
</evidence>
<gene>
    <name evidence="7" type="ORF">CLPU_10c01260</name>
</gene>
<evidence type="ECO:0000313" key="7">
    <source>
        <dbReference type="EMBL" id="KNF08071.1"/>
    </source>
</evidence>
<dbReference type="AlphaFoldDB" id="A0A0L0W9F5"/>
<sequence length="144" mass="16864">MSEDLKIKIKQVLNKFRRVRFVHNGRSLKEGVDCLGFLILFYKEFGIDIPSDDGKYIEKDWYLNNPERYIKAIRKLGYKEVGIDDLKPLDLAYFVVNHDVITHSGVIIDNNLFAHMSPKSGLLISKLERHWKKRFRGAVRIIES</sequence>
<evidence type="ECO:0000256" key="1">
    <source>
        <dbReference type="ARBA" id="ARBA00007074"/>
    </source>
</evidence>
<dbReference type="Pfam" id="PF00877">
    <property type="entry name" value="NLPC_P60"/>
    <property type="match status" value="1"/>
</dbReference>
<comment type="similarity">
    <text evidence="1">Belongs to the peptidase C40 family.</text>
</comment>
<evidence type="ECO:0000259" key="6">
    <source>
        <dbReference type="PROSITE" id="PS51935"/>
    </source>
</evidence>
<keyword evidence="2" id="KW-0645">Protease</keyword>
<evidence type="ECO:0000313" key="8">
    <source>
        <dbReference type="Proteomes" id="UP000037267"/>
    </source>
</evidence>
<keyword evidence="4" id="KW-0378">Hydrolase</keyword>
<dbReference type="GO" id="GO:0008234">
    <property type="term" value="F:cysteine-type peptidase activity"/>
    <property type="evidence" value="ECO:0007669"/>
    <property type="project" value="UniProtKB-KW"/>
</dbReference>
<dbReference type="InterPro" id="IPR000064">
    <property type="entry name" value="NLP_P60_dom"/>
</dbReference>
<dbReference type="Proteomes" id="UP000037267">
    <property type="component" value="Unassembled WGS sequence"/>
</dbReference>
<dbReference type="PANTHER" id="PTHR47360:SF1">
    <property type="entry name" value="ENDOPEPTIDASE NLPC-RELATED"/>
    <property type="match status" value="1"/>
</dbReference>
<evidence type="ECO:0000256" key="3">
    <source>
        <dbReference type="ARBA" id="ARBA00022729"/>
    </source>
</evidence>
<dbReference type="GO" id="GO:0006508">
    <property type="term" value="P:proteolysis"/>
    <property type="evidence" value="ECO:0007669"/>
    <property type="project" value="UniProtKB-KW"/>
</dbReference>
<name>A0A0L0W9F5_GOTPU</name>
<dbReference type="PANTHER" id="PTHR47360">
    <property type="entry name" value="MUREIN DD-ENDOPEPTIDASE MEPS/MUREIN LD-CARBOXYPEPTIDASE"/>
    <property type="match status" value="1"/>
</dbReference>
<protein>
    <submittedName>
        <fullName evidence="7">NLP/P60 domain-containing protein</fullName>
    </submittedName>
</protein>
<dbReference type="SUPFAM" id="SSF54001">
    <property type="entry name" value="Cysteine proteinases"/>
    <property type="match status" value="1"/>
</dbReference>
<accession>A0A0L0W9F5</accession>
<feature type="domain" description="NlpC/P60" evidence="6">
    <location>
        <begin position="2"/>
        <end position="142"/>
    </location>
</feature>
<reference evidence="8" key="1">
    <citation type="submission" date="2015-07" db="EMBL/GenBank/DDBJ databases">
        <title>Draft genome sequence of the purine-degrading Gottschalkia purinilyticum DSM 1384 (formerly Clostridium purinilyticum).</title>
        <authorList>
            <person name="Poehlein A."/>
            <person name="Schiel-Bengelsdorf B."/>
            <person name="Bengelsdorf F.R."/>
            <person name="Daniel R."/>
            <person name="Duerre P."/>
        </authorList>
    </citation>
    <scope>NUCLEOTIDE SEQUENCE [LARGE SCALE GENOMIC DNA]</scope>
    <source>
        <strain evidence="8">DSM 1384</strain>
    </source>
</reference>
<dbReference type="PROSITE" id="PS51935">
    <property type="entry name" value="NLPC_P60"/>
    <property type="match status" value="1"/>
</dbReference>
<dbReference type="InterPro" id="IPR038765">
    <property type="entry name" value="Papain-like_cys_pep_sf"/>
</dbReference>
<keyword evidence="8" id="KW-1185">Reference proteome</keyword>
<dbReference type="InterPro" id="IPR052062">
    <property type="entry name" value="Murein_DD/LD_carboxypeptidase"/>
</dbReference>
<dbReference type="Gene3D" id="3.90.1720.10">
    <property type="entry name" value="endopeptidase domain like (from Nostoc punctiforme)"/>
    <property type="match status" value="1"/>
</dbReference>
<dbReference type="EMBL" id="LGSS01000010">
    <property type="protein sequence ID" value="KNF08071.1"/>
    <property type="molecule type" value="Genomic_DNA"/>
</dbReference>
<dbReference type="OrthoDB" id="9808890at2"/>
<keyword evidence="3" id="KW-0732">Signal</keyword>
<dbReference type="RefSeq" id="WP_050355717.1">
    <property type="nucleotide sequence ID" value="NZ_LGSS01000010.1"/>
</dbReference>
<keyword evidence="5" id="KW-0788">Thiol protease</keyword>
<evidence type="ECO:0000256" key="2">
    <source>
        <dbReference type="ARBA" id="ARBA00022670"/>
    </source>
</evidence>
<comment type="caution">
    <text evidence="7">The sequence shown here is derived from an EMBL/GenBank/DDBJ whole genome shotgun (WGS) entry which is preliminary data.</text>
</comment>
<proteinExistence type="inferred from homology"/>
<evidence type="ECO:0000256" key="5">
    <source>
        <dbReference type="ARBA" id="ARBA00022807"/>
    </source>
</evidence>